<comment type="caution">
    <text evidence="3">The sequence shown here is derived from an EMBL/GenBank/DDBJ whole genome shotgun (WGS) entry which is preliminary data.</text>
</comment>
<sequence>MKALIVLLVFILAFQSRAFAQDHYDPSKALTSEELFLKKNDSRRAITKAGQRYLVLDASPMIGSFHRYRYFPGDRIRFRIKGDPNRFNEEIYSVSDSSFTFLLVNEAARRMEGHEIKLQEIKRIKTYRRIPWVTEGSVLLPIAGLVFVGADFFNKGLDGKRFTTDTQALVVGGALAVTGFLCYKLSFPSVKIKGRNRVKVLQTY</sequence>
<dbReference type="AlphaFoldDB" id="A0A7C9FAZ4"/>
<reference evidence="3 4" key="1">
    <citation type="submission" date="2019-10" db="EMBL/GenBank/DDBJ databases">
        <title>Draft Genome Sequence of Cytophagaceae sp. SJW1-29.</title>
        <authorList>
            <person name="Choi A."/>
        </authorList>
    </citation>
    <scope>NUCLEOTIDE SEQUENCE [LARGE SCALE GENOMIC DNA]</scope>
    <source>
        <strain evidence="3 4">SJW1-29</strain>
    </source>
</reference>
<gene>
    <name evidence="3" type="ORF">GBK04_01280</name>
</gene>
<evidence type="ECO:0000313" key="4">
    <source>
        <dbReference type="Proteomes" id="UP000479293"/>
    </source>
</evidence>
<keyword evidence="2" id="KW-0732">Signal</keyword>
<feature type="chain" id="PRO_5029008004" evidence="2">
    <location>
        <begin position="21"/>
        <end position="204"/>
    </location>
</feature>
<dbReference type="EMBL" id="WHLY01000002">
    <property type="protein sequence ID" value="MPR32010.1"/>
    <property type="molecule type" value="Genomic_DNA"/>
</dbReference>
<keyword evidence="1" id="KW-1133">Transmembrane helix</keyword>
<feature type="signal peptide" evidence="2">
    <location>
        <begin position="1"/>
        <end position="20"/>
    </location>
</feature>
<name>A0A7C9FAZ4_9BACT</name>
<evidence type="ECO:0000313" key="3">
    <source>
        <dbReference type="EMBL" id="MPR32010.1"/>
    </source>
</evidence>
<accession>A0A7C9FAZ4</accession>
<dbReference type="RefSeq" id="WP_152756180.1">
    <property type="nucleotide sequence ID" value="NZ_WHLY01000002.1"/>
</dbReference>
<feature type="transmembrane region" description="Helical" evidence="1">
    <location>
        <begin position="168"/>
        <end position="187"/>
    </location>
</feature>
<evidence type="ECO:0000256" key="2">
    <source>
        <dbReference type="SAM" id="SignalP"/>
    </source>
</evidence>
<proteinExistence type="predicted"/>
<protein>
    <submittedName>
        <fullName evidence="3">Uncharacterized protein</fullName>
    </submittedName>
</protein>
<keyword evidence="1" id="KW-0812">Transmembrane</keyword>
<dbReference type="Proteomes" id="UP000479293">
    <property type="component" value="Unassembled WGS sequence"/>
</dbReference>
<evidence type="ECO:0000256" key="1">
    <source>
        <dbReference type="SAM" id="Phobius"/>
    </source>
</evidence>
<keyword evidence="1" id="KW-0472">Membrane</keyword>
<feature type="transmembrane region" description="Helical" evidence="1">
    <location>
        <begin position="129"/>
        <end position="148"/>
    </location>
</feature>
<keyword evidence="4" id="KW-1185">Reference proteome</keyword>
<organism evidence="3 4">
    <name type="scientific">Salmonirosea aquatica</name>
    <dbReference type="NCBI Taxonomy" id="2654236"/>
    <lineage>
        <taxon>Bacteria</taxon>
        <taxon>Pseudomonadati</taxon>
        <taxon>Bacteroidota</taxon>
        <taxon>Cytophagia</taxon>
        <taxon>Cytophagales</taxon>
        <taxon>Spirosomataceae</taxon>
        <taxon>Salmonirosea</taxon>
    </lineage>
</organism>